<protein>
    <submittedName>
        <fullName evidence="2">Uncharacterized protein</fullName>
    </submittedName>
</protein>
<reference evidence="2 3" key="1">
    <citation type="submission" date="2019-08" db="EMBL/GenBank/DDBJ databases">
        <title>100 year-old enigma solved: identification of Planctomyces bekefii, the type genus and species of the phylum Planctomycetes.</title>
        <authorList>
            <person name="Svetlana D.N."/>
            <person name="Overmann J."/>
        </authorList>
    </citation>
    <scope>NUCLEOTIDE SEQUENCE [LARGE SCALE GENOMIC DNA]</scope>
    <source>
        <strain evidence="2">Phe10_nw2017</strain>
    </source>
</reference>
<evidence type="ECO:0000313" key="2">
    <source>
        <dbReference type="EMBL" id="TWW08191.1"/>
    </source>
</evidence>
<feature type="compositionally biased region" description="Basic and acidic residues" evidence="1">
    <location>
        <begin position="28"/>
        <end position="40"/>
    </location>
</feature>
<dbReference type="EMBL" id="SRHE01000795">
    <property type="protein sequence ID" value="TWW08191.1"/>
    <property type="molecule type" value="Genomic_DNA"/>
</dbReference>
<accession>A0A5C6M5A7</accession>
<evidence type="ECO:0000256" key="1">
    <source>
        <dbReference type="SAM" id="MobiDB-lite"/>
    </source>
</evidence>
<comment type="caution">
    <text evidence="2">The sequence shown here is derived from an EMBL/GenBank/DDBJ whole genome shotgun (WGS) entry which is preliminary data.</text>
</comment>
<proteinExistence type="predicted"/>
<keyword evidence="3" id="KW-1185">Reference proteome</keyword>
<reference evidence="2 3" key="2">
    <citation type="submission" date="2019-08" db="EMBL/GenBank/DDBJ databases">
        <authorList>
            <person name="Henke P."/>
        </authorList>
    </citation>
    <scope>NUCLEOTIDE SEQUENCE [LARGE SCALE GENOMIC DNA]</scope>
    <source>
        <strain evidence="2">Phe10_nw2017</strain>
    </source>
</reference>
<feature type="region of interest" description="Disordered" evidence="1">
    <location>
        <begin position="1"/>
        <end position="40"/>
    </location>
</feature>
<sequence>MSDTNLLKSSAPGFIDRRSRSGDNSPEGVERRQFRDGDRSLRPEVAELADAIDDYKISHRRRFITFEELYEVMMSLGYHR</sequence>
<organism evidence="2 3">
    <name type="scientific">Planctomyces bekefii</name>
    <dbReference type="NCBI Taxonomy" id="1653850"/>
    <lineage>
        <taxon>Bacteria</taxon>
        <taxon>Pseudomonadati</taxon>
        <taxon>Planctomycetota</taxon>
        <taxon>Planctomycetia</taxon>
        <taxon>Planctomycetales</taxon>
        <taxon>Planctomycetaceae</taxon>
        <taxon>Planctomyces</taxon>
    </lineage>
</organism>
<dbReference type="AlphaFoldDB" id="A0A5C6M5A7"/>
<dbReference type="Proteomes" id="UP000321083">
    <property type="component" value="Unassembled WGS sequence"/>
</dbReference>
<evidence type="ECO:0000313" key="3">
    <source>
        <dbReference type="Proteomes" id="UP000321083"/>
    </source>
</evidence>
<name>A0A5C6M5A7_9PLAN</name>
<gene>
    <name evidence="2" type="ORF">E3A20_26790</name>
</gene>